<reference evidence="2" key="2">
    <citation type="submission" date="2025-09" db="UniProtKB">
        <authorList>
            <consortium name="Ensembl"/>
        </authorList>
    </citation>
    <scope>IDENTIFICATION</scope>
</reference>
<keyword evidence="1" id="KW-0677">Repeat</keyword>
<accession>A0A8C9N8D5</accession>
<dbReference type="SMART" id="SM00368">
    <property type="entry name" value="LRR_RI"/>
    <property type="match status" value="7"/>
</dbReference>
<dbReference type="SUPFAM" id="SSF52047">
    <property type="entry name" value="RNI-like"/>
    <property type="match status" value="1"/>
</dbReference>
<dbReference type="GeneTree" id="ENSGT00940000156456"/>
<name>A0A8C9N8D5_SERCA</name>
<organism evidence="2 3">
    <name type="scientific">Serinus canaria</name>
    <name type="common">Island canary</name>
    <name type="synonym">Fringilla canaria</name>
    <dbReference type="NCBI Taxonomy" id="9135"/>
    <lineage>
        <taxon>Eukaryota</taxon>
        <taxon>Metazoa</taxon>
        <taxon>Chordata</taxon>
        <taxon>Craniata</taxon>
        <taxon>Vertebrata</taxon>
        <taxon>Euteleostomi</taxon>
        <taxon>Archelosauria</taxon>
        <taxon>Archosauria</taxon>
        <taxon>Dinosauria</taxon>
        <taxon>Saurischia</taxon>
        <taxon>Theropoda</taxon>
        <taxon>Coelurosauria</taxon>
        <taxon>Aves</taxon>
        <taxon>Neognathae</taxon>
        <taxon>Neoaves</taxon>
        <taxon>Telluraves</taxon>
        <taxon>Australaves</taxon>
        <taxon>Passeriformes</taxon>
        <taxon>Passeroidea</taxon>
        <taxon>Fringillidae</taxon>
        <taxon>Carduelinae</taxon>
        <taxon>Serinus</taxon>
    </lineage>
</organism>
<protein>
    <submittedName>
        <fullName evidence="2">Leucine rich repeat containing 34</fullName>
    </submittedName>
</protein>
<dbReference type="PANTHER" id="PTHR24111">
    <property type="entry name" value="LEUCINE-RICH REPEAT-CONTAINING PROTEIN 34"/>
    <property type="match status" value="1"/>
</dbReference>
<proteinExistence type="predicted"/>
<dbReference type="InterPro" id="IPR052201">
    <property type="entry name" value="LRR-containing_regulator"/>
</dbReference>
<reference evidence="2" key="1">
    <citation type="submission" date="2025-08" db="UniProtKB">
        <authorList>
            <consortium name="Ensembl"/>
        </authorList>
    </citation>
    <scope>IDENTIFICATION</scope>
</reference>
<sequence length="407" mass="44356">MSVLPDLHLHYVQTCQNLSQPENPFIAHVLQEADKNAEITKGITLKLAGNNHLVPVPRVTDDDLGVLVSVLGQAAFVTGKVYSLCLCFGKKLSLLPALFAPKENSTLQYLNLMFNDIGTSGAELIAGALSSNQSLVHLRMTGNKIGNQGGMFFASMLKINSTLKKLDLGDCDCLVATAIALTQNKSLKAINLNRPLLSSQQEETTVHIAQMLRTNSSLVELHLGKHEMKNFGVERLCDALYQNSSLRYLDLSCNNICWDGAKFLGELLKKNQTLEILDLDANRIEDVGIIYLSEALATRNKTLKALSIVSNNITGKGLVALAQAMHSNITLSHIYIWGNKFDRSTCAVSRLQLGCIDVAPYKVDGEIRLAELSHGLAKHRYWSPRCAAVDPGAANASLAIVAVSEYL</sequence>
<dbReference type="PANTHER" id="PTHR24111:SF4">
    <property type="entry name" value="LEUCINE-RICH REPEAT-CONTAINING PROTEIN 34"/>
    <property type="match status" value="1"/>
</dbReference>
<dbReference type="Proteomes" id="UP000694409">
    <property type="component" value="Unassembled WGS sequence"/>
</dbReference>
<dbReference type="AlphaFoldDB" id="A0A8C9N8D5"/>
<evidence type="ECO:0000256" key="1">
    <source>
        <dbReference type="ARBA" id="ARBA00022737"/>
    </source>
</evidence>
<dbReference type="Ensembl" id="ENSSCAT00000015137.1">
    <property type="protein sequence ID" value="ENSSCAP00000013463.1"/>
    <property type="gene ID" value="ENSSCAG00000009984.1"/>
</dbReference>
<evidence type="ECO:0000313" key="3">
    <source>
        <dbReference type="Proteomes" id="UP000694409"/>
    </source>
</evidence>
<dbReference type="OMA" id="IKNCGMK"/>
<dbReference type="InterPro" id="IPR032675">
    <property type="entry name" value="LRR_dom_sf"/>
</dbReference>
<dbReference type="Pfam" id="PF13516">
    <property type="entry name" value="LRR_6"/>
    <property type="match status" value="5"/>
</dbReference>
<keyword evidence="3" id="KW-1185">Reference proteome</keyword>
<dbReference type="GO" id="GO:0000723">
    <property type="term" value="P:telomere maintenance"/>
    <property type="evidence" value="ECO:0007669"/>
    <property type="project" value="Ensembl"/>
</dbReference>
<dbReference type="InterPro" id="IPR001611">
    <property type="entry name" value="Leu-rich_rpt"/>
</dbReference>
<dbReference type="GO" id="GO:0010467">
    <property type="term" value="P:gene expression"/>
    <property type="evidence" value="ECO:0007669"/>
    <property type="project" value="Ensembl"/>
</dbReference>
<dbReference type="Gene3D" id="3.80.10.10">
    <property type="entry name" value="Ribonuclease Inhibitor"/>
    <property type="match status" value="2"/>
</dbReference>
<evidence type="ECO:0000313" key="2">
    <source>
        <dbReference type="Ensembl" id="ENSSCAP00000013463.1"/>
    </source>
</evidence>
<gene>
    <name evidence="2" type="primary">LRRC34</name>
</gene>